<reference evidence="7" key="1">
    <citation type="journal article" date="2014" name="Org. Lett.">
        <title>Cystomanamides: structure and biosynthetic pathway of a family of glycosylated lipopeptides from myxobacteria.</title>
        <authorList>
            <person name="Etzbach L."/>
            <person name="Plaza A."/>
            <person name="Garcia R."/>
            <person name="Baumann S."/>
            <person name="Mueller R."/>
        </authorList>
    </citation>
    <scope>NUCLEOTIDE SEQUENCE</scope>
    <source>
        <strain evidence="7">MCy9118</strain>
    </source>
</reference>
<dbReference type="FunFam" id="1.10.1200.10:FF:000016">
    <property type="entry name" value="Non-ribosomal peptide synthase"/>
    <property type="match status" value="1"/>
</dbReference>
<dbReference type="Gene3D" id="3.30.559.30">
    <property type="entry name" value="Nonribosomal peptide synthetase, condensation domain"/>
    <property type="match status" value="3"/>
</dbReference>
<dbReference type="InterPro" id="IPR001242">
    <property type="entry name" value="Condensation_dom"/>
</dbReference>
<evidence type="ECO:0000313" key="7">
    <source>
        <dbReference type="EMBL" id="AID65224.1"/>
    </source>
</evidence>
<dbReference type="SUPFAM" id="SSF56801">
    <property type="entry name" value="Acetyl-CoA synthetase-like"/>
    <property type="match status" value="2"/>
</dbReference>
<dbReference type="InterPro" id="IPR010071">
    <property type="entry name" value="AA_adenyl_dom"/>
</dbReference>
<dbReference type="GO" id="GO:0031177">
    <property type="term" value="F:phosphopantetheine binding"/>
    <property type="evidence" value="ECO:0007669"/>
    <property type="project" value="InterPro"/>
</dbReference>
<dbReference type="Gene3D" id="3.40.50.980">
    <property type="match status" value="2"/>
</dbReference>
<dbReference type="SUPFAM" id="SSF52777">
    <property type="entry name" value="CoA-dependent acyltransferases"/>
    <property type="match status" value="6"/>
</dbReference>
<dbReference type="NCBIfam" id="NF003417">
    <property type="entry name" value="PRK04813.1"/>
    <property type="match status" value="2"/>
</dbReference>
<dbReference type="InterPro" id="IPR009081">
    <property type="entry name" value="PP-bd_ACP"/>
</dbReference>
<dbReference type="InterPro" id="IPR006162">
    <property type="entry name" value="Ppantetheine_attach_site"/>
</dbReference>
<dbReference type="PROSITE" id="PS00455">
    <property type="entry name" value="AMP_BINDING"/>
    <property type="match status" value="2"/>
</dbReference>
<dbReference type="Gene3D" id="3.30.559.10">
    <property type="entry name" value="Chloramphenicol acetyltransferase-like domain"/>
    <property type="match status" value="3"/>
</dbReference>
<evidence type="ECO:0000256" key="1">
    <source>
        <dbReference type="ARBA" id="ARBA00001957"/>
    </source>
</evidence>
<dbReference type="Pfam" id="PF00550">
    <property type="entry name" value="PP-binding"/>
    <property type="match status" value="2"/>
</dbReference>
<evidence type="ECO:0000256" key="2">
    <source>
        <dbReference type="ARBA" id="ARBA00006432"/>
    </source>
</evidence>
<dbReference type="InterPro" id="IPR036736">
    <property type="entry name" value="ACP-like_sf"/>
</dbReference>
<proteinExistence type="inferred from homology"/>
<dbReference type="InterPro" id="IPR020806">
    <property type="entry name" value="PKS_PP-bd"/>
</dbReference>
<dbReference type="PROSITE" id="PS00012">
    <property type="entry name" value="PHOSPHOPANTETHEINE"/>
    <property type="match status" value="2"/>
</dbReference>
<dbReference type="PROSITE" id="PS50075">
    <property type="entry name" value="CARRIER"/>
    <property type="match status" value="2"/>
</dbReference>
<keyword evidence="3" id="KW-0596">Phosphopantetheine</keyword>
<dbReference type="Gene3D" id="3.40.50.12780">
    <property type="entry name" value="N-terminal domain of ligase-like"/>
    <property type="match status" value="1"/>
</dbReference>
<accession>A0A068FFP4</accession>
<feature type="domain" description="Carrier" evidence="6">
    <location>
        <begin position="953"/>
        <end position="1028"/>
    </location>
</feature>
<dbReference type="PANTHER" id="PTHR45527:SF1">
    <property type="entry name" value="FATTY ACID SYNTHASE"/>
    <property type="match status" value="1"/>
</dbReference>
<evidence type="ECO:0000256" key="5">
    <source>
        <dbReference type="ARBA" id="ARBA00022737"/>
    </source>
</evidence>
<organism evidence="7">
    <name type="scientific">Cystobacter fuscus</name>
    <dbReference type="NCBI Taxonomy" id="43"/>
    <lineage>
        <taxon>Bacteria</taxon>
        <taxon>Pseudomonadati</taxon>
        <taxon>Myxococcota</taxon>
        <taxon>Myxococcia</taxon>
        <taxon>Myxococcales</taxon>
        <taxon>Cystobacterineae</taxon>
        <taxon>Archangiaceae</taxon>
        <taxon>Cystobacter</taxon>
    </lineage>
</organism>
<dbReference type="NCBIfam" id="TIGR01733">
    <property type="entry name" value="AA-adenyl-dom"/>
    <property type="match status" value="2"/>
</dbReference>
<dbReference type="CDD" id="cd19531">
    <property type="entry name" value="LCL_NRPS-like"/>
    <property type="match status" value="1"/>
</dbReference>
<dbReference type="InterPro" id="IPR045851">
    <property type="entry name" value="AMP-bd_C_sf"/>
</dbReference>
<evidence type="ECO:0000259" key="6">
    <source>
        <dbReference type="PROSITE" id="PS50075"/>
    </source>
</evidence>
<dbReference type="InterPro" id="IPR025110">
    <property type="entry name" value="AMP-bd_C"/>
</dbReference>
<dbReference type="InterPro" id="IPR000873">
    <property type="entry name" value="AMP-dep_synth/lig_dom"/>
</dbReference>
<evidence type="ECO:0000256" key="3">
    <source>
        <dbReference type="ARBA" id="ARBA00022450"/>
    </source>
</evidence>
<dbReference type="NCBIfam" id="TIGR01720">
    <property type="entry name" value="NRPS-para261"/>
    <property type="match status" value="1"/>
</dbReference>
<dbReference type="Pfam" id="PF00501">
    <property type="entry name" value="AMP-binding"/>
    <property type="match status" value="2"/>
</dbReference>
<dbReference type="InterPro" id="IPR023213">
    <property type="entry name" value="CAT-like_dom_sf"/>
</dbReference>
<dbReference type="GO" id="GO:0072330">
    <property type="term" value="P:monocarboxylic acid biosynthetic process"/>
    <property type="evidence" value="ECO:0007669"/>
    <property type="project" value="UniProtKB-ARBA"/>
</dbReference>
<dbReference type="SUPFAM" id="SSF47336">
    <property type="entry name" value="ACP-like"/>
    <property type="match status" value="2"/>
</dbReference>
<keyword evidence="5" id="KW-0677">Repeat</keyword>
<dbReference type="Gene3D" id="1.10.1200.10">
    <property type="entry name" value="ACP-like"/>
    <property type="match status" value="2"/>
</dbReference>
<dbReference type="CDD" id="cd05930">
    <property type="entry name" value="A_NRPS"/>
    <property type="match status" value="2"/>
</dbReference>
<dbReference type="Pfam" id="PF13193">
    <property type="entry name" value="AMP-binding_C"/>
    <property type="match status" value="2"/>
</dbReference>
<dbReference type="Pfam" id="PF00668">
    <property type="entry name" value="Condensation"/>
    <property type="match status" value="3"/>
</dbReference>
<dbReference type="GO" id="GO:0043041">
    <property type="term" value="P:amino acid activation for nonribosomal peptide biosynthetic process"/>
    <property type="evidence" value="ECO:0007669"/>
    <property type="project" value="TreeGrafter"/>
</dbReference>
<dbReference type="GO" id="GO:0005737">
    <property type="term" value="C:cytoplasm"/>
    <property type="evidence" value="ECO:0007669"/>
    <property type="project" value="TreeGrafter"/>
</dbReference>
<gene>
    <name evidence="7" type="primary">ctmC</name>
</gene>
<dbReference type="GO" id="GO:0044550">
    <property type="term" value="P:secondary metabolite biosynthetic process"/>
    <property type="evidence" value="ECO:0007669"/>
    <property type="project" value="TreeGrafter"/>
</dbReference>
<feature type="domain" description="Carrier" evidence="6">
    <location>
        <begin position="1996"/>
        <end position="2070"/>
    </location>
</feature>
<name>A0A068FFP4_9BACT</name>
<dbReference type="InterPro" id="IPR010060">
    <property type="entry name" value="NRPS_synth"/>
</dbReference>
<dbReference type="InterPro" id="IPR020845">
    <property type="entry name" value="AMP-binding_CS"/>
</dbReference>
<dbReference type="FunFam" id="3.40.50.980:FF:000001">
    <property type="entry name" value="Non-ribosomal peptide synthetase"/>
    <property type="match status" value="1"/>
</dbReference>
<dbReference type="PANTHER" id="PTHR45527">
    <property type="entry name" value="NONRIBOSOMAL PEPTIDE SYNTHETASE"/>
    <property type="match status" value="1"/>
</dbReference>
<dbReference type="GO" id="GO:0003824">
    <property type="term" value="F:catalytic activity"/>
    <property type="evidence" value="ECO:0007669"/>
    <property type="project" value="InterPro"/>
</dbReference>
<comment type="cofactor">
    <cofactor evidence="1">
        <name>pantetheine 4'-phosphate</name>
        <dbReference type="ChEBI" id="CHEBI:47942"/>
    </cofactor>
</comment>
<dbReference type="EMBL" id="KJ710244">
    <property type="protein sequence ID" value="AID65224.1"/>
    <property type="molecule type" value="Genomic_DNA"/>
</dbReference>
<evidence type="ECO:0000256" key="4">
    <source>
        <dbReference type="ARBA" id="ARBA00022553"/>
    </source>
</evidence>
<dbReference type="SMART" id="SM00823">
    <property type="entry name" value="PKS_PP"/>
    <property type="match status" value="2"/>
</dbReference>
<dbReference type="InterPro" id="IPR042099">
    <property type="entry name" value="ANL_N_sf"/>
</dbReference>
<protein>
    <submittedName>
        <fullName evidence="7">Nonribosomal peptide synthetase</fullName>
    </submittedName>
</protein>
<dbReference type="FunFam" id="3.30.300.30:FF:000010">
    <property type="entry name" value="Enterobactin synthetase component F"/>
    <property type="match status" value="1"/>
</dbReference>
<dbReference type="Gene3D" id="2.30.38.10">
    <property type="entry name" value="Luciferase, Domain 3"/>
    <property type="match status" value="1"/>
</dbReference>
<sequence length="2546" mass="280069">MQSSSSSSGFALSPNQRRLWSLQREGAPYNSVVVLGLKGRVDHARLQAALAEVLGQHDGLSSRFVQRSELRFPLQAPSTAGAPTLEVRRADEVSQRGRREVWIQLLALRGLHHSFDLASGPLLRATLVELGETEHLLMLARPSLSGDAQAQCRFTEELLAAYAGRPLDEEPGLEHAQYAEWQNQLLAEPEPAAAEYWARATAQVKPLVLPFERLRREAPFLPAPLVEVRFDGERYLPGALLALARRWEVTPGALLAAAWSAVAARWLEAPELVLGYQEPARSYDELKRVQGLVSKNLPLAVPLDAQRSLEQAARSLQATLTQAGDWLEHFAWDARPETAEASLPVAFEFQDARLSAPGGDAPECQVERLVGASERFVLKLSCVEDTRGIACDVIHDAHAVDAATAWLAARMVSTLLMGVSRAPDAPLRDLALLEASDFPLVDGPDGAGEHLPTVVELFEQCAARSPDAVALLQGSRRLTYGEVSAETNRMAHHLRARGVGAESVVAVAAERSCETVMAMIAILKAGGAFLPIDPAYPPERIDYMLRDARATLVLGAQARRAAFAAAPLFLALDEAVRPWHDASAEACTVEVEPSRLAYVLYTSGSTGQPKGCQLEVRNLSHYIDWANSFYFEDGRAQGHFGLYTSLSFDLTLTSVFCPLTRGRTLHVFDSAQETVDVLRAMFSEDSGIDVVKMTPSHISLLGSLGLERTGVCKVIAGGEALTREHLLILRGLNPSLQLYNEYGPTETTVGCMIKEVELDDDRVLIGGPIARTQLFVVDESGQPLPPLVAGELWIGGAGVGRGYAHAPERTAEKFKVHPVLGARAYRTGDKVRQLANGEFDYLGRMDDQVKVRGYRIEPGEIEQALSRHPAVKQALVMARPVRGPEPELVAYLVTTAELPTAELRESLRRTLPEHMVPGWFVRLERMPLTRNGKVDRAALPAPEQAGPGVARVPPRTPLEERIARAWRAVLGQEHLGVHDNFSELGGHSLKAMMVVGRLGQELGVPLTLRELFDQPTIAGLAAWVERRSAGAHARIPLAPAAEHYALADAQRRFWALDRMDGPGGAYVISAAYQVEGTLNLGALERAFAALIARHEPLRTSFLEVEGEPRQRVHAQAELPIEFVDLTGAHVDDAAVREQVEQVTATPFDLSRAPLVRVRVVRLSPTRALLVFAMHHIIGDGWSVAVLAREWTHLYGRELTGQSPELPALRLQYKDYQLWRLEQLSGPEGEAQRTYWHERLKELPPALELPIEAPRPPVRTYRGGSVSLRLSADEATSLKELARRNDATVFMALVASVKALLYRYTGQEDLVVGTAIAGRGHPEVEHHIGAYLNLLVLRDTVRGSEDFSTLLGSVRQTARDAYAHADYPFDRLVRELDRNHDASRSPLFDVLVVLQNNELPVLAMEGVTVSAHPLPVRTSAYELSFEFSEEPEGLLCELHYNADLFGEQRARQLAGHWRTLVTHLVEAPRTPVDQVVMLTPAERERFEAAIERVEVAGPRTLTAVVRERVAREPQALAVVCGSRALTLGELALGARQIAWGLRERHSVKRGEVVAVVGERTERIPMALLGVLEAGAIYLPIDAEYPVERVRFMLEDSRARAVLADARWAGLLADSGTPVVELNSLVGTGEARALEDAAEPEDVAALIYTSGSTGRPKGVMMEHRGILNTAREFNRLCDVGPEGRVLQFASLAFDAALLEMSMSLISGAPLVVVGREVIEDTAAFTAYLETHRVSFAILPPVYLSALERHPLPTLRTLVTAGEAPNVQDARHYARSKRYINAYGPAECSVCVSMQQVGAEHPEAEAIGVGRPLRNVGVVVVDGALNALPAGVVGEVCVTGVGVARGYVGQPQLTAERFVEHGKYGRLYRTGDQGRWREDGTLEYVGRADGQVKIRGQRVEVEEVRRKLLEHPAVGEAAVVVREVEGGKELVGYVVARQEVRGEELRAWLGRGLTAAMVPARLRVVEELPLTSNGKVDKRALLEREAHEQQREDTARPQREGTEAERVLAKVWSEVLGRGQVGWEDNYFELGGDSIKAIRMAARLRQEGWKVEVRQVFMHPTLEQLAGQLKRQEEGNKERGPARGEVELTPVQRWFCSKVEKEHRDHFNNAVVMKVEGGVEAGALRKALVEVGRHHDALRLRWKQRGGEVRQEYAPLEAAEELGRGMVEGEVKGEGWKQDLEKEAEKLQRGLSLEEGPVARAGLYRTPEGERVVWVVHHVAVDAVSWALLVEDLASAYRQGVAGRERVELPARTDSFQSWALALRRYAERIDPSERIYWDEVERSLAFVPVLGGEAAARGRNRDSGTIGLELPAERTRQLLGEANRAYGTQTGELVLVAFSRALREWLGGNRFALAMEGHGRTPELMEDLDVTRTVGWFTCVYPLVLELAARDDVGHHIKQVKESLRLVPSQGVGHGALRSLQGPVRSPHEPRISFNYLGQAGDGTWPAPFAPASESAGTLQHPEAPRLFALDVLASVEDGRLRVELSYDSLLFTQERMRALVEALRQQLELVTTHCVTREAPELTPSDIDYAGMSIDELDAVMNAITAD</sequence>
<comment type="similarity">
    <text evidence="2">Belongs to the ATP-dependent AMP-binding enzyme family.</text>
</comment>
<dbReference type="Gene3D" id="3.30.300.30">
    <property type="match status" value="2"/>
</dbReference>
<dbReference type="FunFam" id="1.10.1200.10:FF:000005">
    <property type="entry name" value="Nonribosomal peptide synthetase 1"/>
    <property type="match status" value="1"/>
</dbReference>
<keyword evidence="4" id="KW-0597">Phosphoprotein</keyword>